<dbReference type="GO" id="GO:0016757">
    <property type="term" value="F:glycosyltransferase activity"/>
    <property type="evidence" value="ECO:0007669"/>
    <property type="project" value="InterPro"/>
</dbReference>
<dbReference type="CDD" id="cd03801">
    <property type="entry name" value="GT4_PimA-like"/>
    <property type="match status" value="1"/>
</dbReference>
<evidence type="ECO:0000313" key="6">
    <source>
        <dbReference type="Proteomes" id="UP000273898"/>
    </source>
</evidence>
<evidence type="ECO:0000313" key="7">
    <source>
        <dbReference type="Proteomes" id="UP000297429"/>
    </source>
</evidence>
<dbReference type="PANTHER" id="PTHR46401:SF2">
    <property type="entry name" value="GLYCOSYLTRANSFERASE WBBK-RELATED"/>
    <property type="match status" value="1"/>
</dbReference>
<dbReference type="Proteomes" id="UP000297429">
    <property type="component" value="Unassembled WGS sequence"/>
</dbReference>
<dbReference type="GO" id="GO:0009103">
    <property type="term" value="P:lipopolysaccharide biosynthetic process"/>
    <property type="evidence" value="ECO:0007669"/>
    <property type="project" value="TreeGrafter"/>
</dbReference>
<feature type="domain" description="Glycosyltransferase subfamily 4-like N-terminal" evidence="3">
    <location>
        <begin position="38"/>
        <end position="189"/>
    </location>
</feature>
<evidence type="ECO:0000256" key="1">
    <source>
        <dbReference type="ARBA" id="ARBA00022679"/>
    </source>
</evidence>
<dbReference type="Pfam" id="PF13439">
    <property type="entry name" value="Glyco_transf_4"/>
    <property type="match status" value="1"/>
</dbReference>
<name>A0A497Y803_9SPHI</name>
<dbReference type="AlphaFoldDB" id="A0A497Y803"/>
<gene>
    <name evidence="4" type="ORF">BCL90_0422</name>
    <name evidence="5" type="ORF">E3V97_10460</name>
</gene>
<sequence>MKDLMIKVFMLTPPWLYTKLTMSVKVLFLTLRTFSLTGGIEKVCRSLSRVLYDLSEEEIIQSTVYSMYDKNTDRDSRYLSKNQFYGFNGNRERFVMQSLVSGLKANVILLSHIHLINIVYFIRKIHPHKKIYLLAHGVEIWRKLPKSKLKILNQLDKIICVSHFTAGKIMEMHHIPEDRIAVLNNCLDPFYHLPTEFEKPQRLLDRYHLDHKNLILFSLSRLSSSEKYKGYDLTIKLFPQLLEKYPNLVYLLGGKWDAEEKKRLEDLIAKNQLQEYIRMVGFIDETELTEHFLLSDMFILPSKKEGFGIVFIEALASGLRVIAGNKDGSVDALKGGTLGILVDPDNQEDILTSICNLLSQNQTDNEKKNLQKKCIEAFGYEPYLQSIKNLLLNGTISPAFNINQQQ</sequence>
<dbReference type="Proteomes" id="UP000273898">
    <property type="component" value="Unassembled WGS sequence"/>
</dbReference>
<feature type="domain" description="Glycosyl transferase family 1" evidence="2">
    <location>
        <begin position="209"/>
        <end position="365"/>
    </location>
</feature>
<dbReference type="OrthoDB" id="9811239at2"/>
<evidence type="ECO:0000313" key="5">
    <source>
        <dbReference type="EMBL" id="TFB31034.1"/>
    </source>
</evidence>
<keyword evidence="1 4" id="KW-0808">Transferase</keyword>
<reference evidence="5 7" key="2">
    <citation type="submission" date="2019-03" db="EMBL/GenBank/DDBJ databases">
        <authorList>
            <person name="He R.-H."/>
        </authorList>
    </citation>
    <scope>NUCLEOTIDE SEQUENCE [LARGE SCALE GENOMIC DNA]</scope>
    <source>
        <strain evidence="5 7">DSM 19624</strain>
    </source>
</reference>
<comment type="caution">
    <text evidence="4">The sequence shown here is derived from an EMBL/GenBank/DDBJ whole genome shotgun (WGS) entry which is preliminary data.</text>
</comment>
<dbReference type="Gene3D" id="3.40.50.2000">
    <property type="entry name" value="Glycogen Phosphorylase B"/>
    <property type="match status" value="2"/>
</dbReference>
<dbReference type="PANTHER" id="PTHR46401">
    <property type="entry name" value="GLYCOSYLTRANSFERASE WBBK-RELATED"/>
    <property type="match status" value="1"/>
</dbReference>
<keyword evidence="7" id="KW-1185">Reference proteome</keyword>
<evidence type="ECO:0000259" key="2">
    <source>
        <dbReference type="Pfam" id="PF00534"/>
    </source>
</evidence>
<dbReference type="Pfam" id="PF00534">
    <property type="entry name" value="Glycos_transf_1"/>
    <property type="match status" value="1"/>
</dbReference>
<organism evidence="4 6">
    <name type="scientific">Pedobacter alluvionis</name>
    <dbReference type="NCBI Taxonomy" id="475253"/>
    <lineage>
        <taxon>Bacteria</taxon>
        <taxon>Pseudomonadati</taxon>
        <taxon>Bacteroidota</taxon>
        <taxon>Sphingobacteriia</taxon>
        <taxon>Sphingobacteriales</taxon>
        <taxon>Sphingobacteriaceae</taxon>
        <taxon>Pedobacter</taxon>
    </lineage>
</organism>
<protein>
    <submittedName>
        <fullName evidence="5">Glycosyltransferase family 1 protein</fullName>
    </submittedName>
    <submittedName>
        <fullName evidence="4">Glycosyltransferase involved in cell wall biosynthesis</fullName>
    </submittedName>
</protein>
<evidence type="ECO:0000313" key="4">
    <source>
        <dbReference type="EMBL" id="RLJ79712.1"/>
    </source>
</evidence>
<evidence type="ECO:0000259" key="3">
    <source>
        <dbReference type="Pfam" id="PF13439"/>
    </source>
</evidence>
<proteinExistence type="predicted"/>
<dbReference type="InterPro" id="IPR001296">
    <property type="entry name" value="Glyco_trans_1"/>
</dbReference>
<accession>A0A497Y803</accession>
<dbReference type="SUPFAM" id="SSF53756">
    <property type="entry name" value="UDP-Glycosyltransferase/glycogen phosphorylase"/>
    <property type="match status" value="1"/>
</dbReference>
<dbReference type="EMBL" id="SOPX01000002">
    <property type="protein sequence ID" value="TFB31034.1"/>
    <property type="molecule type" value="Genomic_DNA"/>
</dbReference>
<reference evidence="4 6" key="1">
    <citation type="submission" date="2018-10" db="EMBL/GenBank/DDBJ databases">
        <title>Genomic Encyclopedia of Archaeal and Bacterial Type Strains, Phase II (KMG-II): from individual species to whole genera.</title>
        <authorList>
            <person name="Goeker M."/>
        </authorList>
    </citation>
    <scope>NUCLEOTIDE SEQUENCE [LARGE SCALE GENOMIC DNA]</scope>
    <source>
        <strain evidence="4 6">DSM 19624</strain>
    </source>
</reference>
<dbReference type="InterPro" id="IPR028098">
    <property type="entry name" value="Glyco_trans_4-like_N"/>
</dbReference>
<dbReference type="EMBL" id="RCCK01000010">
    <property type="protein sequence ID" value="RLJ79712.1"/>
    <property type="molecule type" value="Genomic_DNA"/>
</dbReference>